<proteinExistence type="predicted"/>
<dbReference type="RefSeq" id="WP_072574870.1">
    <property type="nucleotide sequence ID" value="NZ_MKQH01000011.1"/>
</dbReference>
<dbReference type="AlphaFoldDB" id="A0AB36I4Y6"/>
<evidence type="ECO:0000313" key="4">
    <source>
        <dbReference type="EMBL" id="OJI11596.1"/>
    </source>
</evidence>
<evidence type="ECO:0000313" key="5">
    <source>
        <dbReference type="EMBL" id="OJI11602.1"/>
    </source>
</evidence>
<evidence type="ECO:0000313" key="6">
    <source>
        <dbReference type="Proteomes" id="UP000184174"/>
    </source>
</evidence>
<dbReference type="Proteomes" id="UP000184174">
    <property type="component" value="Unassembled WGS sequence"/>
</dbReference>
<dbReference type="EMBL" id="MKQH01000011">
    <property type="protein sequence ID" value="OJI11590.1"/>
    <property type="molecule type" value="Genomic_DNA"/>
</dbReference>
<dbReference type="Pfam" id="PF23343">
    <property type="entry name" value="REP_ORF2-G2P"/>
    <property type="match status" value="1"/>
</dbReference>
<comment type="caution">
    <text evidence="3">The sequence shown here is derived from an EMBL/GenBank/DDBJ whole genome shotgun (WGS) entry which is preliminary data.</text>
</comment>
<evidence type="ECO:0000256" key="1">
    <source>
        <dbReference type="SAM" id="MobiDB-lite"/>
    </source>
</evidence>
<reference evidence="3 6" key="1">
    <citation type="submission" date="2016-10" db="EMBL/GenBank/DDBJ databases">
        <title>Genome sequence of Lactobacillus reuteri 121, a source of glucan and fructan exopolysaccharides.</title>
        <authorList>
            <person name="Gangoiti J."/>
            <person name="Lammerts Van Bueren A."/>
            <person name="Dijkhuizen L."/>
        </authorList>
    </citation>
    <scope>NUCLEOTIDE SEQUENCE [LARGE SCALE GENOMIC DNA]</scope>
    <source>
        <strain evidence="3 6">121</strain>
    </source>
</reference>
<dbReference type="EMBL" id="MKQH01000011">
    <property type="protein sequence ID" value="OJI11596.1"/>
    <property type="molecule type" value="Genomic_DNA"/>
</dbReference>
<gene>
    <name evidence="3" type="ORF">BJI45_00865</name>
    <name evidence="4" type="ORF">BJI45_00895</name>
    <name evidence="5" type="ORF">BJI45_00925</name>
</gene>
<dbReference type="InterPro" id="IPR056906">
    <property type="entry name" value="ORF2/G2P_dom"/>
</dbReference>
<name>A0AB36I4Y6_LIMRT</name>
<feature type="region of interest" description="Disordered" evidence="1">
    <location>
        <begin position="50"/>
        <end position="74"/>
    </location>
</feature>
<organism evidence="3 6">
    <name type="scientific">Limosilactobacillus reuteri</name>
    <name type="common">Lactobacillus reuteri</name>
    <dbReference type="NCBI Taxonomy" id="1598"/>
    <lineage>
        <taxon>Bacteria</taxon>
        <taxon>Bacillati</taxon>
        <taxon>Bacillota</taxon>
        <taxon>Bacilli</taxon>
        <taxon>Lactobacillales</taxon>
        <taxon>Lactobacillaceae</taxon>
        <taxon>Limosilactobacillus</taxon>
    </lineage>
</organism>
<dbReference type="EMBL" id="MKQH01000011">
    <property type="protein sequence ID" value="OJI11602.1"/>
    <property type="molecule type" value="Genomic_DNA"/>
</dbReference>
<feature type="domain" description="Replication-associated protein ORF2/G2P" evidence="2">
    <location>
        <begin position="102"/>
        <end position="195"/>
    </location>
</feature>
<accession>A0AB36I4Y6</accession>
<protein>
    <recommendedName>
        <fullName evidence="2">Replication-associated protein ORF2/G2P domain-containing protein</fullName>
    </recommendedName>
</protein>
<sequence>MSTVPTRTLVNSNSVSIEKKVLQPGARNNTFSRVSLGRVANRGVGLTDYVNHTNSYPRKGKRGPYNKCKHNQPKRNSDFVRYHKRLAASFFNNFPQNSILVHWFTGTYADQRVKSIDTAKRDFKKFVYSFGNAIKAYTAVVELDINHHPHIHAMILTSHPISNKVLEDNWKHEHGFSVDKLKPNNFNRIINYLVKLYSDGESLSYSLSKARKLQSQENRLKRARKRLSEVIQSSNINNTSLRATKDDLWKKEYHIHQLKKAECQKQLTGKDNPILKSHGQKGYLEVANPSHSLCRVFQDKGIYQYSLVAYQSYIDDNGERVKVILNRKDYYEFPPEIHSKLLYLMGLEVTGLVSEVA</sequence>
<evidence type="ECO:0000313" key="3">
    <source>
        <dbReference type="EMBL" id="OJI11590.1"/>
    </source>
</evidence>
<feature type="compositionally biased region" description="Basic residues" evidence="1">
    <location>
        <begin position="58"/>
        <end position="73"/>
    </location>
</feature>
<evidence type="ECO:0000259" key="2">
    <source>
        <dbReference type="Pfam" id="PF23343"/>
    </source>
</evidence>